<feature type="transmembrane region" description="Helical" evidence="12">
    <location>
        <begin position="68"/>
        <end position="87"/>
    </location>
</feature>
<evidence type="ECO:0000256" key="8">
    <source>
        <dbReference type="ARBA" id="ARBA00023136"/>
    </source>
</evidence>
<reference evidence="14 15" key="1">
    <citation type="journal article" date="2020" name="ISME J.">
        <title>Uncovering the hidden diversity of litter-decomposition mechanisms in mushroom-forming fungi.</title>
        <authorList>
            <person name="Floudas D."/>
            <person name="Bentzer J."/>
            <person name="Ahren D."/>
            <person name="Johansson T."/>
            <person name="Persson P."/>
            <person name="Tunlid A."/>
        </authorList>
    </citation>
    <scope>NUCLEOTIDE SEQUENCE [LARGE SCALE GENOMIC DNA]</scope>
    <source>
        <strain evidence="14 15">CBS 406.79</strain>
    </source>
</reference>
<name>A0A8H5GPF3_9AGAR</name>
<evidence type="ECO:0000256" key="9">
    <source>
        <dbReference type="ARBA" id="ARBA00023163"/>
    </source>
</evidence>
<evidence type="ECO:0000313" key="15">
    <source>
        <dbReference type="Proteomes" id="UP000518752"/>
    </source>
</evidence>
<evidence type="ECO:0000256" key="7">
    <source>
        <dbReference type="ARBA" id="ARBA00022989"/>
    </source>
</evidence>
<keyword evidence="6" id="KW-0862">Zinc</keyword>
<keyword evidence="9" id="KW-0804">Transcription</keyword>
<keyword evidence="3" id="KW-0240">DNA-directed RNA polymerase</keyword>
<comment type="caution">
    <text evidence="14">The sequence shown here is derived from an EMBL/GenBank/DDBJ whole genome shotgun (WGS) entry which is preliminary data.</text>
</comment>
<feature type="transmembrane region" description="Helical" evidence="12">
    <location>
        <begin position="253"/>
        <end position="271"/>
    </location>
</feature>
<keyword evidence="7 12" id="KW-1133">Transmembrane helix</keyword>
<dbReference type="GO" id="GO:0003677">
    <property type="term" value="F:DNA binding"/>
    <property type="evidence" value="ECO:0007669"/>
    <property type="project" value="InterPro"/>
</dbReference>
<evidence type="ECO:0000256" key="6">
    <source>
        <dbReference type="ARBA" id="ARBA00022833"/>
    </source>
</evidence>
<feature type="transmembrane region" description="Helical" evidence="12">
    <location>
        <begin position="195"/>
        <end position="212"/>
    </location>
</feature>
<organism evidence="14 15">
    <name type="scientific">Collybiopsis confluens</name>
    <dbReference type="NCBI Taxonomy" id="2823264"/>
    <lineage>
        <taxon>Eukaryota</taxon>
        <taxon>Fungi</taxon>
        <taxon>Dikarya</taxon>
        <taxon>Basidiomycota</taxon>
        <taxon>Agaricomycotina</taxon>
        <taxon>Agaricomycetes</taxon>
        <taxon>Agaricomycetidae</taxon>
        <taxon>Agaricales</taxon>
        <taxon>Marasmiineae</taxon>
        <taxon>Omphalotaceae</taxon>
        <taxon>Collybiopsis</taxon>
    </lineage>
</organism>
<dbReference type="HAMAP" id="MF_00250">
    <property type="entry name" value="RNApol_arch_Rpo10"/>
    <property type="match status" value="1"/>
</dbReference>
<keyword evidence="5" id="KW-0479">Metal-binding</keyword>
<sequence length="469" mass="51772">MSPASPQNEKDAQLSNIDDSLTELTINGGKRREMKQLHIDEDGSDDENASILPSPAIAQTPRQPKPKVTATAVIPIWIVLSSSVIIYNNYLYNSLEFRYPVFTVTWHLTFAAIGTRVLQRTTSLLDGAKDVSMSKDMFLKSILPIGFLFSGSLILSNTAYLYLSVSYIQMLKAFNAVAVLLVSWAFRISEPNRKLAMIVVMISSGVAVASGGELEFNLFGFIVQAAAVGFEASRLVMIQILLHGLKMDPLVSLHYYAPVCAFINLFALPFTEGLAPFYELARIGPWILLSNAAVAFLLNVAAVFLVGVGSGLVLTLTGVFKDILLITGSTLLFGSHVTMIQVFALSGRTLLCSSRFDQEEWQALPIFSVLTPSDLFELHISPGSLALATKLLTTGRIIPVRCFSCGKVIGDKWNAYLEHLAKDMSEGDALDELQLKRYCCRRMVLTHVDLIEKLLHYNPMERTKDKSQY</sequence>
<keyword evidence="4 12" id="KW-0812">Transmembrane</keyword>
<dbReference type="PANTHER" id="PTHR11132">
    <property type="entry name" value="SOLUTE CARRIER FAMILY 35"/>
    <property type="match status" value="1"/>
</dbReference>
<evidence type="ECO:0000256" key="12">
    <source>
        <dbReference type="SAM" id="Phobius"/>
    </source>
</evidence>
<gene>
    <name evidence="14" type="ORF">D9757_010194</name>
</gene>
<keyword evidence="8 12" id="KW-0472">Membrane</keyword>
<feature type="transmembrane region" description="Helical" evidence="12">
    <location>
        <begin position="138"/>
        <end position="161"/>
    </location>
</feature>
<dbReference type="NCBIfam" id="NF003089">
    <property type="entry name" value="PRK04016.1"/>
    <property type="match status" value="1"/>
</dbReference>
<evidence type="ECO:0000256" key="2">
    <source>
        <dbReference type="ARBA" id="ARBA00004141"/>
    </source>
</evidence>
<dbReference type="InterPro" id="IPR000268">
    <property type="entry name" value="RPABC5/Rpb10"/>
</dbReference>
<evidence type="ECO:0000313" key="14">
    <source>
        <dbReference type="EMBL" id="KAF5368653.1"/>
    </source>
</evidence>
<evidence type="ECO:0000256" key="4">
    <source>
        <dbReference type="ARBA" id="ARBA00022692"/>
    </source>
</evidence>
<evidence type="ECO:0000256" key="10">
    <source>
        <dbReference type="ARBA" id="ARBA00025720"/>
    </source>
</evidence>
<keyword evidence="15" id="KW-1185">Reference proteome</keyword>
<dbReference type="GO" id="GO:0006351">
    <property type="term" value="P:DNA-templated transcription"/>
    <property type="evidence" value="ECO:0007669"/>
    <property type="project" value="InterPro"/>
</dbReference>
<evidence type="ECO:0000259" key="13">
    <source>
        <dbReference type="Pfam" id="PF03151"/>
    </source>
</evidence>
<dbReference type="InterPro" id="IPR020789">
    <property type="entry name" value="RNA_pol_suN_Zn-BS"/>
</dbReference>
<dbReference type="InterPro" id="IPR050186">
    <property type="entry name" value="TPT_transporter"/>
</dbReference>
<feature type="transmembrane region" description="Helical" evidence="12">
    <location>
        <begin position="283"/>
        <end position="316"/>
    </location>
</feature>
<dbReference type="GO" id="GO:0005665">
    <property type="term" value="C:RNA polymerase II, core complex"/>
    <property type="evidence" value="ECO:0007669"/>
    <property type="project" value="UniProtKB-ARBA"/>
</dbReference>
<feature type="compositionally biased region" description="Basic and acidic residues" evidence="11">
    <location>
        <begin position="30"/>
        <end position="41"/>
    </location>
</feature>
<dbReference type="Pfam" id="PF01194">
    <property type="entry name" value="RNA_pol_N"/>
    <property type="match status" value="1"/>
</dbReference>
<dbReference type="FunFam" id="1.10.10.60:FF:000024">
    <property type="entry name" value="DNA-directed RNA polymerases I, II, and III subunit"/>
    <property type="match status" value="1"/>
</dbReference>
<dbReference type="GO" id="GO:0016020">
    <property type="term" value="C:membrane"/>
    <property type="evidence" value="ECO:0007669"/>
    <property type="project" value="UniProtKB-SubCell"/>
</dbReference>
<dbReference type="AlphaFoldDB" id="A0A8H5GPF3"/>
<feature type="transmembrane region" description="Helical" evidence="12">
    <location>
        <begin position="99"/>
        <end position="118"/>
    </location>
</feature>
<dbReference type="GO" id="GO:0008270">
    <property type="term" value="F:zinc ion binding"/>
    <property type="evidence" value="ECO:0007669"/>
    <property type="project" value="InterPro"/>
</dbReference>
<dbReference type="SUPFAM" id="SSF46924">
    <property type="entry name" value="RNA polymerase subunit RPB10"/>
    <property type="match status" value="1"/>
</dbReference>
<dbReference type="GO" id="GO:0003899">
    <property type="term" value="F:DNA-directed RNA polymerase activity"/>
    <property type="evidence" value="ECO:0007669"/>
    <property type="project" value="InterPro"/>
</dbReference>
<dbReference type="PROSITE" id="PS01112">
    <property type="entry name" value="RNA_POL_N_8KD"/>
    <property type="match status" value="1"/>
</dbReference>
<dbReference type="Gene3D" id="1.10.10.60">
    <property type="entry name" value="Homeodomain-like"/>
    <property type="match status" value="1"/>
</dbReference>
<dbReference type="EMBL" id="JAACJN010000133">
    <property type="protein sequence ID" value="KAF5368653.1"/>
    <property type="molecule type" value="Genomic_DNA"/>
</dbReference>
<dbReference type="InterPro" id="IPR023580">
    <property type="entry name" value="RNA_pol_su_RPB10"/>
</dbReference>
<dbReference type="OrthoDB" id="6418713at2759"/>
<proteinExistence type="inferred from homology"/>
<evidence type="ECO:0000256" key="1">
    <source>
        <dbReference type="ARBA" id="ARBA00004123"/>
    </source>
</evidence>
<comment type="similarity">
    <text evidence="10">Belongs to the archaeal Rpo10/eukaryotic RPB10 RNA polymerase subunit family.</text>
</comment>
<accession>A0A8H5GPF3</accession>
<feature type="region of interest" description="Disordered" evidence="11">
    <location>
        <begin position="1"/>
        <end position="64"/>
    </location>
</feature>
<feature type="domain" description="Sugar phosphate transporter" evidence="13">
    <location>
        <begin position="72"/>
        <end position="342"/>
    </location>
</feature>
<evidence type="ECO:0000256" key="3">
    <source>
        <dbReference type="ARBA" id="ARBA00022478"/>
    </source>
</evidence>
<feature type="transmembrane region" description="Helical" evidence="12">
    <location>
        <begin position="218"/>
        <end position="241"/>
    </location>
</feature>
<evidence type="ECO:0000256" key="11">
    <source>
        <dbReference type="SAM" id="MobiDB-lite"/>
    </source>
</evidence>
<dbReference type="Proteomes" id="UP000518752">
    <property type="component" value="Unassembled WGS sequence"/>
</dbReference>
<protein>
    <recommendedName>
        <fullName evidence="13">Sugar phosphate transporter domain-containing protein</fullName>
    </recommendedName>
</protein>
<feature type="compositionally biased region" description="Polar residues" evidence="11">
    <location>
        <begin position="1"/>
        <end position="25"/>
    </location>
</feature>
<dbReference type="Pfam" id="PF03151">
    <property type="entry name" value="TPT"/>
    <property type="match status" value="1"/>
</dbReference>
<evidence type="ECO:0000256" key="5">
    <source>
        <dbReference type="ARBA" id="ARBA00022723"/>
    </source>
</evidence>
<feature type="transmembrane region" description="Helical" evidence="12">
    <location>
        <begin position="323"/>
        <end position="345"/>
    </location>
</feature>
<comment type="subcellular location">
    <subcellularLocation>
        <location evidence="2">Membrane</location>
        <topology evidence="2">Multi-pass membrane protein</topology>
    </subcellularLocation>
    <subcellularLocation>
        <location evidence="1">Nucleus</location>
    </subcellularLocation>
</comment>
<dbReference type="InterPro" id="IPR004853">
    <property type="entry name" value="Sugar_P_trans_dom"/>
</dbReference>